<dbReference type="Pfam" id="PF00487">
    <property type="entry name" value="FA_desaturase"/>
    <property type="match status" value="2"/>
</dbReference>
<feature type="transmembrane region" description="Helical" evidence="13">
    <location>
        <begin position="484"/>
        <end position="507"/>
    </location>
</feature>
<feature type="domain" description="Fatty acid desaturase" evidence="14">
    <location>
        <begin position="114"/>
        <end position="328"/>
    </location>
</feature>
<feature type="transmembrane region" description="Helical" evidence="13">
    <location>
        <begin position="86"/>
        <end position="108"/>
    </location>
</feature>
<dbReference type="GO" id="GO:0005789">
    <property type="term" value="C:endoplasmic reticulum membrane"/>
    <property type="evidence" value="ECO:0007669"/>
    <property type="project" value="TreeGrafter"/>
</dbReference>
<comment type="domain">
    <text evidence="12">The histidine box domains are involved in binding the catalytic metal ions.</text>
</comment>
<evidence type="ECO:0000313" key="16">
    <source>
        <dbReference type="Proteomes" id="UP000790347"/>
    </source>
</evidence>
<feature type="transmembrane region" description="Helical" evidence="13">
    <location>
        <begin position="756"/>
        <end position="776"/>
    </location>
</feature>
<evidence type="ECO:0000256" key="7">
    <source>
        <dbReference type="ARBA" id="ARBA00023002"/>
    </source>
</evidence>
<comment type="caution">
    <text evidence="15">The sequence shown here is derived from an EMBL/GenBank/DDBJ whole genome shotgun (WGS) entry which is preliminary data.</text>
</comment>
<dbReference type="AlphaFoldDB" id="A0A922HYZ7"/>
<comment type="cofactor">
    <cofactor evidence="12">
        <name>Fe(2+)</name>
        <dbReference type="ChEBI" id="CHEBI:29033"/>
    </cofactor>
</comment>
<feature type="transmembrane region" description="Helical" evidence="13">
    <location>
        <begin position="454"/>
        <end position="472"/>
    </location>
</feature>
<evidence type="ECO:0000256" key="2">
    <source>
        <dbReference type="ARBA" id="ARBA00009295"/>
    </source>
</evidence>
<keyword evidence="9" id="KW-0443">Lipid metabolism</keyword>
<feature type="transmembrane region" description="Helical" evidence="13">
    <location>
        <begin position="379"/>
        <end position="400"/>
    </location>
</feature>
<dbReference type="Proteomes" id="UP000790347">
    <property type="component" value="Unassembled WGS sequence"/>
</dbReference>
<evidence type="ECO:0000259" key="14">
    <source>
        <dbReference type="Pfam" id="PF00487"/>
    </source>
</evidence>
<keyword evidence="16" id="KW-1185">Reference proteome</keyword>
<keyword evidence="8" id="KW-0408">Iron</keyword>
<reference evidence="15" key="1">
    <citation type="submission" date="2013-05" db="EMBL/GenBank/DDBJ databases">
        <authorList>
            <person name="Yim A.K.Y."/>
            <person name="Chan T.F."/>
            <person name="Ji K.M."/>
            <person name="Liu X.Y."/>
            <person name="Zhou J.W."/>
            <person name="Li R.Q."/>
            <person name="Yang K.Y."/>
            <person name="Li J."/>
            <person name="Li M."/>
            <person name="Law P.T.W."/>
            <person name="Wu Y.L."/>
            <person name="Cai Z.L."/>
            <person name="Qin H."/>
            <person name="Bao Y."/>
            <person name="Leung R.K.K."/>
            <person name="Ng P.K.S."/>
            <person name="Zou J."/>
            <person name="Zhong X.J."/>
            <person name="Ran P.X."/>
            <person name="Zhong N.S."/>
            <person name="Liu Z.G."/>
            <person name="Tsui S.K.W."/>
        </authorList>
    </citation>
    <scope>NUCLEOTIDE SEQUENCE</scope>
    <source>
        <strain evidence="15">Derf</strain>
        <tissue evidence="15">Whole organism</tissue>
    </source>
</reference>
<evidence type="ECO:0000313" key="15">
    <source>
        <dbReference type="EMBL" id="KAH9516708.1"/>
    </source>
</evidence>
<sequence>HLSPIKYKKFYFKLQPSLNLNSTLSLFVNIFYIMNSVKDENQNTSIFIGCPESVDIEKLKTIYGDDDPRFKVEQSAWKRPLKWSNIIILSILHIVFIVCYVDVCISLVHIETAVFSIVIGAMSGIATSAGSHRLWSHRTFKAKWPLKLWLLIFQAITMNGSALTYARDHRTHHKYSDTDGDPKNPTRGLFYSHIGWWLVKKTESVKQAGRKLDFSDLYEDKLVYFQHKFYIPIFILFGMIIPTVIPIILWNEDPWSSFSICVILRIFVVLHHLFTVNSLAHYFGYRPYDFRILPADHRFVNYISFGEGLHNYHHVFPFDYRINDRPQWELFNPPGTFIHTCALLGLAYDLKIASPAVVKGVVSRRGVRALYDPIRSLKFRVMNAIFDWIFGISTALWLIYPALFFKLATQRNHSVKESSIVCQGDDIKKIETIYDGDNPRFKVEQSAWKRPLKWSNIIIMSLWHIAVVISYVHVCINPVHLKTILLAIILGANSGIAAAVGAHRLLAHRAFKVSWPLKLWILIFQAITMNGSALSYARDHRTHHKYSDTDGDPKNPTRGLFYSHIGWWLVKKTESVKQAGQKLDFSDLYEDKLVFLQHKFYIPIFILFGMIIPTVIPIILWNEDPWLSFSICVILRTFVVLHHLFAVNSLAHHFGYRPYDFRIRPTDHRFVNYFTLGEGLHNYHHVFPYDYRINDRPQWEMFNPTTSFIRLCAAIGLAYDLKTASPTVVREIVSKRGIEALYDKTKSLSFRVINAILDWILGIATALWIVFPALFFKLATQRPLFI</sequence>
<keyword evidence="11 12" id="KW-0275">Fatty acid biosynthesis</keyword>
<gene>
    <name evidence="15" type="ORF">DERF_007434</name>
</gene>
<feature type="transmembrane region" description="Helical" evidence="13">
    <location>
        <begin position="229"/>
        <end position="250"/>
    </location>
</feature>
<feature type="transmembrane region" description="Helical" evidence="13">
    <location>
        <begin position="262"/>
        <end position="283"/>
    </location>
</feature>
<comment type="subcellular location">
    <subcellularLocation>
        <location evidence="1">Membrane</location>
        <topology evidence="1">Multi-pass membrane protein</topology>
    </subcellularLocation>
</comment>
<evidence type="ECO:0000256" key="9">
    <source>
        <dbReference type="ARBA" id="ARBA00023098"/>
    </source>
</evidence>
<keyword evidence="6 13" id="KW-1133">Transmembrane helix</keyword>
<feature type="transmembrane region" description="Helical" evidence="13">
    <location>
        <begin position="519"/>
        <end position="537"/>
    </location>
</feature>
<feature type="domain" description="Fatty acid desaturase" evidence="14">
    <location>
        <begin position="485"/>
        <end position="689"/>
    </location>
</feature>
<protein>
    <recommendedName>
        <fullName evidence="14">Fatty acid desaturase domain-containing protein</fullName>
    </recommendedName>
</protein>
<dbReference type="InterPro" id="IPR005804">
    <property type="entry name" value="FA_desaturase_dom"/>
</dbReference>
<name>A0A922HYZ7_DERFA</name>
<feature type="transmembrane region" description="Helical" evidence="13">
    <location>
        <begin position="148"/>
        <end position="166"/>
    </location>
</feature>
<feature type="non-terminal residue" evidence="15">
    <location>
        <position position="786"/>
    </location>
</feature>
<evidence type="ECO:0000256" key="6">
    <source>
        <dbReference type="ARBA" id="ARBA00022989"/>
    </source>
</evidence>
<keyword evidence="5" id="KW-0276">Fatty acid metabolism</keyword>
<reference evidence="15" key="2">
    <citation type="journal article" date="2022" name="Res Sq">
        <title>Comparative Genomics Reveals Insights into the Divergent Evolution of Astigmatic Mites and Household Pest Adaptations.</title>
        <authorList>
            <person name="Xiong Q."/>
            <person name="Wan A.T.-Y."/>
            <person name="Liu X.-Y."/>
            <person name="Fung C.S.-H."/>
            <person name="Xiao X."/>
            <person name="Malainual N."/>
            <person name="Hou J."/>
            <person name="Wang L."/>
            <person name="Wang M."/>
            <person name="Yang K."/>
            <person name="Cui Y."/>
            <person name="Leung E."/>
            <person name="Nong W."/>
            <person name="Shin S.-K."/>
            <person name="Au S."/>
            <person name="Jeong K.Y."/>
            <person name="Chew F.T."/>
            <person name="Hui J."/>
            <person name="Leung T.F."/>
            <person name="Tungtrongchitr A."/>
            <person name="Zhong N."/>
            <person name="Liu Z."/>
            <person name="Tsui S."/>
        </authorList>
    </citation>
    <scope>NUCLEOTIDE SEQUENCE</scope>
    <source>
        <strain evidence="15">Derf</strain>
        <tissue evidence="15">Whole organism</tissue>
    </source>
</reference>
<feature type="transmembrane region" description="Helical" evidence="13">
    <location>
        <begin position="626"/>
        <end position="647"/>
    </location>
</feature>
<evidence type="ECO:0000256" key="11">
    <source>
        <dbReference type="ARBA" id="ARBA00023160"/>
    </source>
</evidence>
<evidence type="ECO:0000256" key="3">
    <source>
        <dbReference type="ARBA" id="ARBA00022516"/>
    </source>
</evidence>
<evidence type="ECO:0000256" key="12">
    <source>
        <dbReference type="RuleBase" id="RU000581"/>
    </source>
</evidence>
<keyword evidence="4 12" id="KW-0812">Transmembrane</keyword>
<dbReference type="GO" id="GO:0004768">
    <property type="term" value="F:stearoyl-CoA 9-desaturase activity"/>
    <property type="evidence" value="ECO:0007669"/>
    <property type="project" value="TreeGrafter"/>
</dbReference>
<keyword evidence="3 12" id="KW-0444">Lipid biosynthesis</keyword>
<dbReference type="GO" id="GO:0006636">
    <property type="term" value="P:unsaturated fatty acid biosynthetic process"/>
    <property type="evidence" value="ECO:0007669"/>
    <property type="project" value="TreeGrafter"/>
</dbReference>
<proteinExistence type="inferred from homology"/>
<dbReference type="CDD" id="cd03505">
    <property type="entry name" value="Delta9-FADS-like"/>
    <property type="match status" value="2"/>
</dbReference>
<dbReference type="InterPro" id="IPR015876">
    <property type="entry name" value="Acyl-CoA_DS"/>
</dbReference>
<evidence type="ECO:0000256" key="1">
    <source>
        <dbReference type="ARBA" id="ARBA00004141"/>
    </source>
</evidence>
<dbReference type="PANTHER" id="PTHR11351:SF31">
    <property type="entry name" value="DESATURASE 1, ISOFORM A-RELATED"/>
    <property type="match status" value="1"/>
</dbReference>
<organism evidence="15 16">
    <name type="scientific">Dermatophagoides farinae</name>
    <name type="common">American house dust mite</name>
    <dbReference type="NCBI Taxonomy" id="6954"/>
    <lineage>
        <taxon>Eukaryota</taxon>
        <taxon>Metazoa</taxon>
        <taxon>Ecdysozoa</taxon>
        <taxon>Arthropoda</taxon>
        <taxon>Chelicerata</taxon>
        <taxon>Arachnida</taxon>
        <taxon>Acari</taxon>
        <taxon>Acariformes</taxon>
        <taxon>Sarcoptiformes</taxon>
        <taxon>Astigmata</taxon>
        <taxon>Psoroptidia</taxon>
        <taxon>Analgoidea</taxon>
        <taxon>Pyroglyphidae</taxon>
        <taxon>Dermatophagoidinae</taxon>
        <taxon>Dermatophagoides</taxon>
    </lineage>
</organism>
<feature type="transmembrane region" description="Helical" evidence="13">
    <location>
        <begin position="114"/>
        <end position="136"/>
    </location>
</feature>
<accession>A0A922HYZ7</accession>
<evidence type="ECO:0000256" key="4">
    <source>
        <dbReference type="ARBA" id="ARBA00022692"/>
    </source>
</evidence>
<dbReference type="PANTHER" id="PTHR11351">
    <property type="entry name" value="ACYL-COA DESATURASE"/>
    <property type="match status" value="1"/>
</dbReference>
<keyword evidence="10 13" id="KW-0472">Membrane</keyword>
<dbReference type="PRINTS" id="PR00075">
    <property type="entry name" value="FACDDSATRASE"/>
</dbReference>
<evidence type="ECO:0000256" key="13">
    <source>
        <dbReference type="SAM" id="Phobius"/>
    </source>
</evidence>
<dbReference type="GO" id="GO:0005506">
    <property type="term" value="F:iron ion binding"/>
    <property type="evidence" value="ECO:0007669"/>
    <property type="project" value="TreeGrafter"/>
</dbReference>
<feature type="transmembrane region" description="Helical" evidence="13">
    <location>
        <begin position="337"/>
        <end position="358"/>
    </location>
</feature>
<evidence type="ECO:0000256" key="10">
    <source>
        <dbReference type="ARBA" id="ARBA00023136"/>
    </source>
</evidence>
<keyword evidence="7 12" id="KW-0560">Oxidoreductase</keyword>
<dbReference type="EMBL" id="ASGP02000003">
    <property type="protein sequence ID" value="KAH9516708.1"/>
    <property type="molecule type" value="Genomic_DNA"/>
</dbReference>
<evidence type="ECO:0000256" key="8">
    <source>
        <dbReference type="ARBA" id="ARBA00023004"/>
    </source>
</evidence>
<comment type="similarity">
    <text evidence="2 12">Belongs to the fatty acid desaturase type 1 family.</text>
</comment>
<evidence type="ECO:0000256" key="5">
    <source>
        <dbReference type="ARBA" id="ARBA00022832"/>
    </source>
</evidence>
<feature type="transmembrane region" description="Helical" evidence="13">
    <location>
        <begin position="600"/>
        <end position="620"/>
    </location>
</feature>